<dbReference type="Proteomes" id="UP000016943">
    <property type="component" value="Chromosome"/>
</dbReference>
<dbReference type="eggNOG" id="COG1006">
    <property type="taxonomic scope" value="Bacteria"/>
</dbReference>
<evidence type="ECO:0000313" key="9">
    <source>
        <dbReference type="EMBL" id="AGU14313.1"/>
    </source>
</evidence>
<accession>U3GV21</accession>
<sequence length="173" mass="18566">MIIALTIAVLMAGGVYLALQRGMVRIVIGMGLISHATNLIILAAGIGAWRGEPFAGRTSIDDAADPLPQAFVLTAIVITMATTAFMLALAALGRSDDTRSAEDPEHESSLDSRARKASPISPHTRRGRRVHAVHEAERQRHEKQKQHKQQKAKHEDGQKQQDGAGSGAQGAEH</sequence>
<dbReference type="RefSeq" id="WP_020975434.1">
    <property type="nucleotide sequence ID" value="NC_022198.1"/>
</dbReference>
<evidence type="ECO:0000256" key="3">
    <source>
        <dbReference type="ARBA" id="ARBA00022475"/>
    </source>
</evidence>
<keyword evidence="3" id="KW-1003">Cell membrane</keyword>
<dbReference type="GeneID" id="78250703"/>
<keyword evidence="6 8" id="KW-0472">Membrane</keyword>
<keyword evidence="10" id="KW-1185">Reference proteome</keyword>
<evidence type="ECO:0008006" key="11">
    <source>
        <dbReference type="Google" id="ProtNLM"/>
    </source>
</evidence>
<evidence type="ECO:0000256" key="5">
    <source>
        <dbReference type="ARBA" id="ARBA00022989"/>
    </source>
</evidence>
<evidence type="ECO:0000256" key="7">
    <source>
        <dbReference type="SAM" id="MobiDB-lite"/>
    </source>
</evidence>
<dbReference type="Gene3D" id="1.10.287.3510">
    <property type="match status" value="1"/>
</dbReference>
<evidence type="ECO:0000313" key="10">
    <source>
        <dbReference type="Proteomes" id="UP000016943"/>
    </source>
</evidence>
<dbReference type="EMBL" id="CP006365">
    <property type="protein sequence ID" value="AGU14313.1"/>
    <property type="molecule type" value="Genomic_DNA"/>
</dbReference>
<feature type="region of interest" description="Disordered" evidence="7">
    <location>
        <begin position="95"/>
        <end position="173"/>
    </location>
</feature>
<dbReference type="PANTHER" id="PTHR34583">
    <property type="entry name" value="ANTIPORTER SUBUNIT MNHC2-RELATED"/>
    <property type="match status" value="1"/>
</dbReference>
<organism evidence="9 10">
    <name type="scientific">Corynebacterium argentoratense DSM 44202</name>
    <dbReference type="NCBI Taxonomy" id="1348662"/>
    <lineage>
        <taxon>Bacteria</taxon>
        <taxon>Bacillati</taxon>
        <taxon>Actinomycetota</taxon>
        <taxon>Actinomycetes</taxon>
        <taxon>Mycobacteriales</taxon>
        <taxon>Corynebacteriaceae</taxon>
        <taxon>Corynebacterium</taxon>
    </lineage>
</organism>
<proteinExistence type="inferred from homology"/>
<dbReference type="STRING" id="1348662.CARG_00560"/>
<name>U3GV21_9CORY</name>
<reference evidence="9 10" key="1">
    <citation type="journal article" date="2013" name="Genome Announc.">
        <title>Whole-Genome Sequence of the Clinical Strain Corynebacterium argentoratense DSM 44202, Isolated from a Human Throat Specimen.</title>
        <authorList>
            <person name="Bomholt C."/>
            <person name="Glaub A."/>
            <person name="Gravermann K."/>
            <person name="Albersmeier A."/>
            <person name="Brinkrolf K."/>
            <person name="Ruckert C."/>
            <person name="Tauch A."/>
        </authorList>
    </citation>
    <scope>NUCLEOTIDE SEQUENCE [LARGE SCALE GENOMIC DNA]</scope>
    <source>
        <strain evidence="9">DSM 44202</strain>
    </source>
</reference>
<dbReference type="AlphaFoldDB" id="U3GV21"/>
<dbReference type="NCBIfam" id="NF005625">
    <property type="entry name" value="PRK07375.2-4"/>
    <property type="match status" value="1"/>
</dbReference>
<dbReference type="Pfam" id="PF00420">
    <property type="entry name" value="Oxidored_q2"/>
    <property type="match status" value="1"/>
</dbReference>
<dbReference type="GO" id="GO:0005886">
    <property type="term" value="C:plasma membrane"/>
    <property type="evidence" value="ECO:0007669"/>
    <property type="project" value="UniProtKB-SubCell"/>
</dbReference>
<feature type="transmembrane region" description="Helical" evidence="8">
    <location>
        <begin position="70"/>
        <end position="92"/>
    </location>
</feature>
<dbReference type="NCBIfam" id="NF005622">
    <property type="entry name" value="PRK07375.2-1"/>
    <property type="match status" value="1"/>
</dbReference>
<dbReference type="PANTHER" id="PTHR34583:SF2">
    <property type="entry name" value="ANTIPORTER SUBUNIT MNHC2-RELATED"/>
    <property type="match status" value="1"/>
</dbReference>
<dbReference type="OrthoDB" id="9799219at2"/>
<evidence type="ECO:0000256" key="1">
    <source>
        <dbReference type="ARBA" id="ARBA00004651"/>
    </source>
</evidence>
<feature type="compositionally biased region" description="Basic residues" evidence="7">
    <location>
        <begin position="141"/>
        <end position="151"/>
    </location>
</feature>
<dbReference type="PATRIC" id="fig|1348662.3.peg.106"/>
<keyword evidence="5 8" id="KW-1133">Transmembrane helix</keyword>
<dbReference type="InterPro" id="IPR039428">
    <property type="entry name" value="NUOK/Mnh_C1-like"/>
</dbReference>
<comment type="subcellular location">
    <subcellularLocation>
        <location evidence="1">Cell membrane</location>
        <topology evidence="1">Multi-pass membrane protein</topology>
    </subcellularLocation>
</comment>
<evidence type="ECO:0000256" key="6">
    <source>
        <dbReference type="ARBA" id="ARBA00023136"/>
    </source>
</evidence>
<evidence type="ECO:0000256" key="4">
    <source>
        <dbReference type="ARBA" id="ARBA00022692"/>
    </source>
</evidence>
<feature type="compositionally biased region" description="Basic and acidic residues" evidence="7">
    <location>
        <begin position="95"/>
        <end position="114"/>
    </location>
</feature>
<protein>
    <recommendedName>
        <fullName evidence="11">Cation:proton antiporter</fullName>
    </recommendedName>
</protein>
<keyword evidence="4 8" id="KW-0812">Transmembrane</keyword>
<feature type="compositionally biased region" description="Gly residues" evidence="7">
    <location>
        <begin position="164"/>
        <end position="173"/>
    </location>
</feature>
<evidence type="ECO:0000256" key="8">
    <source>
        <dbReference type="SAM" id="Phobius"/>
    </source>
</evidence>
<evidence type="ECO:0000256" key="2">
    <source>
        <dbReference type="ARBA" id="ARBA00010388"/>
    </source>
</evidence>
<feature type="transmembrane region" description="Helical" evidence="8">
    <location>
        <begin position="27"/>
        <end position="49"/>
    </location>
</feature>
<dbReference type="HOGENOM" id="CLU_082058_1_1_11"/>
<dbReference type="KEGG" id="caz:CARG_00560"/>
<dbReference type="InterPro" id="IPR050601">
    <property type="entry name" value="CPA3_antiporter_subunitC"/>
</dbReference>
<gene>
    <name evidence="9" type="ORF">CARG_00560</name>
</gene>
<comment type="similarity">
    <text evidence="2">Belongs to the CPA3 antiporters (TC 2.A.63) subunit C family.</text>
</comment>